<dbReference type="EMBL" id="GGEC01058789">
    <property type="protein sequence ID" value="MBX39273.1"/>
    <property type="molecule type" value="Transcribed_RNA"/>
</dbReference>
<proteinExistence type="predicted"/>
<name>A0A2P2N9W0_RHIMU</name>
<organism evidence="1">
    <name type="scientific">Rhizophora mucronata</name>
    <name type="common">Asiatic mangrove</name>
    <dbReference type="NCBI Taxonomy" id="61149"/>
    <lineage>
        <taxon>Eukaryota</taxon>
        <taxon>Viridiplantae</taxon>
        <taxon>Streptophyta</taxon>
        <taxon>Embryophyta</taxon>
        <taxon>Tracheophyta</taxon>
        <taxon>Spermatophyta</taxon>
        <taxon>Magnoliopsida</taxon>
        <taxon>eudicotyledons</taxon>
        <taxon>Gunneridae</taxon>
        <taxon>Pentapetalae</taxon>
        <taxon>rosids</taxon>
        <taxon>fabids</taxon>
        <taxon>Malpighiales</taxon>
        <taxon>Rhizophoraceae</taxon>
        <taxon>Rhizophora</taxon>
    </lineage>
</organism>
<dbReference type="AlphaFoldDB" id="A0A2P2N9W0"/>
<protein>
    <submittedName>
        <fullName evidence="1">Uncharacterized protein</fullName>
    </submittedName>
</protein>
<accession>A0A2P2N9W0</accession>
<evidence type="ECO:0000313" key="1">
    <source>
        <dbReference type="EMBL" id="MBX39273.1"/>
    </source>
</evidence>
<sequence length="34" mass="4041">MFTDKINIILPADNLMLHYAHFHQLKFPNLKNTT</sequence>
<reference evidence="1" key="1">
    <citation type="submission" date="2018-02" db="EMBL/GenBank/DDBJ databases">
        <title>Rhizophora mucronata_Transcriptome.</title>
        <authorList>
            <person name="Meera S.P."/>
            <person name="Sreeshan A."/>
            <person name="Augustine A."/>
        </authorList>
    </citation>
    <scope>NUCLEOTIDE SEQUENCE</scope>
    <source>
        <tissue evidence="1">Leaf</tissue>
    </source>
</reference>